<feature type="region of interest" description="Disordered" evidence="1">
    <location>
        <begin position="20"/>
        <end position="45"/>
    </location>
</feature>
<comment type="caution">
    <text evidence="2">The sequence shown here is derived from an EMBL/GenBank/DDBJ whole genome shotgun (WGS) entry which is preliminary data.</text>
</comment>
<name>A0A3S0CB72_9BACL</name>
<organism evidence="2 3">
    <name type="scientific">Paenibacillus whitsoniae</name>
    <dbReference type="NCBI Taxonomy" id="2496558"/>
    <lineage>
        <taxon>Bacteria</taxon>
        <taxon>Bacillati</taxon>
        <taxon>Bacillota</taxon>
        <taxon>Bacilli</taxon>
        <taxon>Bacillales</taxon>
        <taxon>Paenibacillaceae</taxon>
        <taxon>Paenibacillus</taxon>
    </lineage>
</organism>
<evidence type="ECO:0000313" key="2">
    <source>
        <dbReference type="EMBL" id="RTE09987.1"/>
    </source>
</evidence>
<dbReference type="AlphaFoldDB" id="A0A3S0CB72"/>
<evidence type="ECO:0000256" key="1">
    <source>
        <dbReference type="SAM" id="MobiDB-lite"/>
    </source>
</evidence>
<dbReference type="Proteomes" id="UP000276128">
    <property type="component" value="Unassembled WGS sequence"/>
</dbReference>
<keyword evidence="3" id="KW-1185">Reference proteome</keyword>
<evidence type="ECO:0000313" key="3">
    <source>
        <dbReference type="Proteomes" id="UP000276128"/>
    </source>
</evidence>
<gene>
    <name evidence="2" type="ORF">EJQ19_09830</name>
</gene>
<protein>
    <submittedName>
        <fullName evidence="2">Uncharacterized protein</fullName>
    </submittedName>
</protein>
<sequence>MPYGARTRSKAALFRCASSAVGPRSSPAGVTPLKASRNTSSGTPSAAAITAIGRPWSRGSVSNPPAIVTVYAPTTVALTVSALPACCGAWSAGAPGAGAFAGGRGAPCAGACPGGCAPAAGQSLPAPAACPAGLGRSPGGLAFGGGGCVASAAAGAAEASLFGSTVSSVPPATTVARRPVMSIFFIDIILPWGSGGSFLENIVPAFGENTVKACAISPILIS</sequence>
<dbReference type="EMBL" id="RXHU01000024">
    <property type="protein sequence ID" value="RTE09987.1"/>
    <property type="molecule type" value="Genomic_DNA"/>
</dbReference>
<proteinExistence type="predicted"/>
<dbReference type="RefSeq" id="WP_126141031.1">
    <property type="nucleotide sequence ID" value="NZ_RXHU01000024.1"/>
</dbReference>
<reference evidence="2 3" key="1">
    <citation type="submission" date="2018-12" db="EMBL/GenBank/DDBJ databases">
        <title>Bacillus ochoae sp. nov., Paenibacillus whitsoniae sp. nov., Paenibacillus spiritus sp. nov. Isolated from the Mars Exploration Rover during spacecraft assembly.</title>
        <authorList>
            <person name="Seuylemezian A."/>
            <person name="Vaishampayan P."/>
        </authorList>
    </citation>
    <scope>NUCLEOTIDE SEQUENCE [LARGE SCALE GENOMIC DNA]</scope>
    <source>
        <strain evidence="2 3">MER 54</strain>
    </source>
</reference>
<accession>A0A3S0CB72</accession>